<keyword evidence="11" id="KW-1185">Reference proteome</keyword>
<keyword evidence="1 8" id="KW-0004">4Fe-4S</keyword>
<keyword evidence="5 8" id="KW-0408">Iron</keyword>
<feature type="binding site" evidence="8">
    <location>
        <begin position="151"/>
        <end position="153"/>
    </location>
    <ligand>
        <name>S-adenosyl-L-methionine</name>
        <dbReference type="ChEBI" id="CHEBI:59789"/>
    </ligand>
</feature>
<comment type="catalytic activity">
    <reaction evidence="8">
        <text>6-carboxy-5,6,7,8-tetrahydropterin + H(+) = 7-carboxy-7-carbaguanine + NH4(+)</text>
        <dbReference type="Rhea" id="RHEA:27974"/>
        <dbReference type="ChEBI" id="CHEBI:15378"/>
        <dbReference type="ChEBI" id="CHEBI:28938"/>
        <dbReference type="ChEBI" id="CHEBI:61032"/>
        <dbReference type="ChEBI" id="CHEBI:61036"/>
        <dbReference type="EC" id="4.3.99.3"/>
    </reaction>
</comment>
<evidence type="ECO:0000313" key="11">
    <source>
        <dbReference type="Proteomes" id="UP000642284"/>
    </source>
</evidence>
<dbReference type="InterPro" id="IPR013785">
    <property type="entry name" value="Aldolase_TIM"/>
</dbReference>
<proteinExistence type="inferred from homology"/>
<feature type="binding site" evidence="8">
    <location>
        <begin position="27"/>
        <end position="29"/>
    </location>
    <ligand>
        <name>substrate</name>
    </ligand>
</feature>
<keyword evidence="2 8" id="KW-0949">S-adenosyl-L-methionine</keyword>
<dbReference type="EMBL" id="JACTVJ010000026">
    <property type="protein sequence ID" value="MBC9718436.1"/>
    <property type="molecule type" value="Genomic_DNA"/>
</dbReference>
<keyword evidence="7 8" id="KW-0456">Lyase</keyword>
<evidence type="ECO:0000313" key="10">
    <source>
        <dbReference type="EMBL" id="MBC9718436.1"/>
    </source>
</evidence>
<reference evidence="10 11" key="1">
    <citation type="submission" date="2020-08" db="EMBL/GenBank/DDBJ databases">
        <title>Genemic of Streptomyces polyaspartic.</title>
        <authorList>
            <person name="Liu W."/>
        </authorList>
    </citation>
    <scope>NUCLEOTIDE SEQUENCE [LARGE SCALE GENOMIC DNA]</scope>
    <source>
        <strain evidence="10 11">TRM66268-LWL</strain>
    </source>
</reference>
<comment type="caution">
    <text evidence="8">Lacks conserved residue(s) required for the propagation of feature annotation.</text>
</comment>
<dbReference type="EC" id="4.3.99.3" evidence="8"/>
<feature type="domain" description="Radical SAM core" evidence="9">
    <location>
        <begin position="33"/>
        <end position="248"/>
    </location>
</feature>
<feature type="binding site" evidence="8">
    <location>
        <position position="42"/>
    </location>
    <ligand>
        <name>substrate</name>
    </ligand>
</feature>
<evidence type="ECO:0000256" key="4">
    <source>
        <dbReference type="ARBA" id="ARBA00022842"/>
    </source>
</evidence>
<dbReference type="Gene3D" id="3.20.20.70">
    <property type="entry name" value="Aldolase class I"/>
    <property type="match status" value="1"/>
</dbReference>
<feature type="binding site" evidence="8">
    <location>
        <position position="102"/>
    </location>
    <ligand>
        <name>substrate</name>
    </ligand>
</feature>
<dbReference type="PIRSF" id="PIRSF000370">
    <property type="entry name" value="QueE"/>
    <property type="match status" value="1"/>
</dbReference>
<dbReference type="RefSeq" id="WP_187818868.1">
    <property type="nucleotide sequence ID" value="NZ_JACTVJ010000026.1"/>
</dbReference>
<comment type="cofactor">
    <cofactor evidence="8">
        <name>S-adenosyl-L-methionine</name>
        <dbReference type="ChEBI" id="CHEBI:59789"/>
    </cofactor>
    <text evidence="8">Binds 1 S-adenosyl-L-methionine per subunit.</text>
</comment>
<comment type="cofactor">
    <cofactor evidence="8">
        <name>Mg(2+)</name>
        <dbReference type="ChEBI" id="CHEBI:18420"/>
    </cofactor>
</comment>
<dbReference type="InterPro" id="IPR058240">
    <property type="entry name" value="rSAM_sf"/>
</dbReference>
<feature type="binding site" evidence="8">
    <location>
        <position position="50"/>
    </location>
    <ligand>
        <name>[4Fe-4S] cluster</name>
        <dbReference type="ChEBI" id="CHEBI:49883"/>
        <note>4Fe-4S-S-AdoMet</note>
    </ligand>
</feature>
<comment type="function">
    <text evidence="8">Catalyzes the complex heterocyclic radical-mediated conversion of 6-carboxy-5,6,7,8-tetrahydropterin (CPH4) to 7-carboxy-7-deazaguanine (CDG), a step common to the biosynthetic pathways of all 7-deazapurine-containing compounds.</text>
</comment>
<evidence type="ECO:0000256" key="6">
    <source>
        <dbReference type="ARBA" id="ARBA00023014"/>
    </source>
</evidence>
<evidence type="ECO:0000256" key="3">
    <source>
        <dbReference type="ARBA" id="ARBA00022723"/>
    </source>
</evidence>
<comment type="subunit">
    <text evidence="8">Homodimer.</text>
</comment>
<sequence length="252" mass="26996">MNAIAAQILQKAAATGQLAVNEMFHSLQGEGPSAGQAAVFIRLGVCNLDCGTGPGALWACDTPYSWKWDAPGIDPIEQLTVTSVDELADFVARHKARRVVISGGEPMIQQHALLPLVTHLCEAGYLVEFETNGTIAPTPELVDVAAQFNVSPKLSTSGVRRGKRLQENALKAFCASGKAIFKFVIADPDRDVPEVEEAVAAYDLDPVWLLPEGTDAATVIAGVKTLSEIAIPRGWSVSSRLHILLWGDERGR</sequence>
<evidence type="ECO:0000256" key="1">
    <source>
        <dbReference type="ARBA" id="ARBA00022485"/>
    </source>
</evidence>
<protein>
    <recommendedName>
        <fullName evidence="8">7-carboxy-7-deazaguanine synthase</fullName>
        <shortName evidence="8">CDG synthase</shortName>
        <ecNumber evidence="8">4.3.99.3</ecNumber>
    </recommendedName>
    <alternativeName>
        <fullName evidence="8">Queuosine biosynthesis protein QueE</fullName>
    </alternativeName>
</protein>
<dbReference type="HAMAP" id="MF_00917">
    <property type="entry name" value="QueE"/>
    <property type="match status" value="1"/>
</dbReference>
<dbReference type="PANTHER" id="PTHR42836">
    <property type="entry name" value="7-CARBOXY-7-DEAZAGUANINE SYNTHASE"/>
    <property type="match status" value="1"/>
</dbReference>
<keyword evidence="6 8" id="KW-0411">Iron-sulfur</keyword>
<dbReference type="Proteomes" id="UP000642284">
    <property type="component" value="Unassembled WGS sequence"/>
</dbReference>
<keyword evidence="4 8" id="KW-0460">Magnesium</keyword>
<dbReference type="InterPro" id="IPR007197">
    <property type="entry name" value="rSAM"/>
</dbReference>
<dbReference type="InterPro" id="IPR024924">
    <property type="entry name" value="7-CO-7-deazaguanine_synth-like"/>
</dbReference>
<comment type="pathway">
    <text evidence="8">Purine metabolism; 7-cyano-7-deazaguanine biosynthesis.</text>
</comment>
<comment type="caution">
    <text evidence="10">The sequence shown here is derived from an EMBL/GenBank/DDBJ whole genome shotgun (WGS) entry which is preliminary data.</text>
</comment>
<dbReference type="SUPFAM" id="SSF102114">
    <property type="entry name" value="Radical SAM enzymes"/>
    <property type="match status" value="1"/>
</dbReference>
<dbReference type="PROSITE" id="PS51918">
    <property type="entry name" value="RADICAL_SAM"/>
    <property type="match status" value="1"/>
</dbReference>
<dbReference type="PANTHER" id="PTHR42836:SF1">
    <property type="entry name" value="7-CARBOXY-7-DEAZAGUANINE SYNTHASE"/>
    <property type="match status" value="1"/>
</dbReference>
<evidence type="ECO:0000256" key="5">
    <source>
        <dbReference type="ARBA" id="ARBA00023004"/>
    </source>
</evidence>
<keyword evidence="8" id="KW-0671">Queuosine biosynthesis</keyword>
<comment type="cofactor">
    <cofactor evidence="8">
        <name>[4Fe-4S] cluster</name>
        <dbReference type="ChEBI" id="CHEBI:49883"/>
    </cofactor>
    <text evidence="8">Binds 1 [4Fe-4S] cluster. The cluster is coordinated with 3 cysteines and an exchangeable S-adenosyl-L-methionine.</text>
</comment>
<feature type="binding site" evidence="8">
    <location>
        <position position="104"/>
    </location>
    <ligand>
        <name>S-adenosyl-L-methionine</name>
        <dbReference type="ChEBI" id="CHEBI:59789"/>
    </ligand>
</feature>
<name>A0ABR7SV75_9ACTN</name>
<comment type="similarity">
    <text evidence="8">Belongs to the radical SAM superfamily. 7-carboxy-7-deazaguanine synthase family.</text>
</comment>
<gene>
    <name evidence="8" type="primary">queE</name>
    <name evidence="10" type="ORF">H9Y04_38525</name>
</gene>
<evidence type="ECO:0000259" key="9">
    <source>
        <dbReference type="PROSITE" id="PS51918"/>
    </source>
</evidence>
<accession>A0ABR7SV75</accession>
<feature type="binding site" evidence="8">
    <location>
        <position position="62"/>
    </location>
    <ligand>
        <name>Mg(2+)</name>
        <dbReference type="ChEBI" id="CHEBI:18420"/>
    </ligand>
</feature>
<feature type="binding site" evidence="8">
    <location>
        <position position="46"/>
    </location>
    <ligand>
        <name>[4Fe-4S] cluster</name>
        <dbReference type="ChEBI" id="CHEBI:49883"/>
        <note>4Fe-4S-S-AdoMet</note>
    </ligand>
</feature>
<organism evidence="10 11">
    <name type="scientific">Streptomyces polyasparticus</name>
    <dbReference type="NCBI Taxonomy" id="2767826"/>
    <lineage>
        <taxon>Bacteria</taxon>
        <taxon>Bacillati</taxon>
        <taxon>Actinomycetota</taxon>
        <taxon>Actinomycetes</taxon>
        <taxon>Kitasatosporales</taxon>
        <taxon>Streptomycetaceae</taxon>
        <taxon>Streptomyces</taxon>
    </lineage>
</organism>
<evidence type="ECO:0000256" key="8">
    <source>
        <dbReference type="HAMAP-Rule" id="MF_00917"/>
    </source>
</evidence>
<evidence type="ECO:0000256" key="2">
    <source>
        <dbReference type="ARBA" id="ARBA00022691"/>
    </source>
</evidence>
<feature type="binding site" evidence="8">
    <location>
        <position position="60"/>
    </location>
    <ligand>
        <name>[4Fe-4S] cluster</name>
        <dbReference type="ChEBI" id="CHEBI:49883"/>
        <note>4Fe-4S-S-AdoMet</note>
    </ligand>
</feature>
<evidence type="ECO:0000256" key="7">
    <source>
        <dbReference type="ARBA" id="ARBA00023239"/>
    </source>
</evidence>
<keyword evidence="3 8" id="KW-0479">Metal-binding</keyword>